<sequence length="258" mass="27775">MNWPLAFSTLGCSGMPLADVTALARSTGWLGLELRAADDEPVHVGLSPEERAAARELLESGGVTVLAVASYVRVARGEIGDEECVAGAVAHAELARDLGAPFVRVFPGAEEPGREADARAVRRLNAIADELPDGVSVLLETHDSHPQGVDIARVLSQVSEKVGAIWDVMHPWRTGEPIAVTRDLLAPYLKHVQVKDVLSPTERTPLPLGAGTVPLGEFYTALWELGYQGWVSLEWESKWHPEAVRLAEALKVKPAFTG</sequence>
<feature type="domain" description="Xylose isomerase-like TIM barrel" evidence="1">
    <location>
        <begin position="22"/>
        <end position="245"/>
    </location>
</feature>
<evidence type="ECO:0000313" key="2">
    <source>
        <dbReference type="EMBL" id="GAA1951797.1"/>
    </source>
</evidence>
<dbReference type="EMBL" id="BAAAQM010000001">
    <property type="protein sequence ID" value="GAA1951797.1"/>
    <property type="molecule type" value="Genomic_DNA"/>
</dbReference>
<dbReference type="InterPro" id="IPR036237">
    <property type="entry name" value="Xyl_isomerase-like_sf"/>
</dbReference>
<dbReference type="RefSeq" id="WP_344655094.1">
    <property type="nucleotide sequence ID" value="NZ_BAAAQM010000001.1"/>
</dbReference>
<dbReference type="Proteomes" id="UP001499854">
    <property type="component" value="Unassembled WGS sequence"/>
</dbReference>
<dbReference type="GO" id="GO:0016853">
    <property type="term" value="F:isomerase activity"/>
    <property type="evidence" value="ECO:0007669"/>
    <property type="project" value="UniProtKB-KW"/>
</dbReference>
<evidence type="ECO:0000313" key="3">
    <source>
        <dbReference type="Proteomes" id="UP001499854"/>
    </source>
</evidence>
<dbReference type="Pfam" id="PF01261">
    <property type="entry name" value="AP_endonuc_2"/>
    <property type="match status" value="1"/>
</dbReference>
<proteinExistence type="predicted"/>
<gene>
    <name evidence="2" type="ORF">GCM10009838_03650</name>
</gene>
<comment type="caution">
    <text evidence="2">The sequence shown here is derived from an EMBL/GenBank/DDBJ whole genome shotgun (WGS) entry which is preliminary data.</text>
</comment>
<keyword evidence="2" id="KW-0413">Isomerase</keyword>
<protein>
    <submittedName>
        <fullName evidence="2">Sugar phosphate isomerase/epimerase</fullName>
    </submittedName>
</protein>
<reference evidence="2 3" key="1">
    <citation type="journal article" date="2019" name="Int. J. Syst. Evol. Microbiol.">
        <title>The Global Catalogue of Microorganisms (GCM) 10K type strain sequencing project: providing services to taxonomists for standard genome sequencing and annotation.</title>
        <authorList>
            <consortium name="The Broad Institute Genomics Platform"/>
            <consortium name="The Broad Institute Genome Sequencing Center for Infectious Disease"/>
            <person name="Wu L."/>
            <person name="Ma J."/>
        </authorList>
    </citation>
    <scope>NUCLEOTIDE SEQUENCE [LARGE SCALE GENOMIC DNA]</scope>
    <source>
        <strain evidence="2 3">JCM 16013</strain>
    </source>
</reference>
<dbReference type="SUPFAM" id="SSF51658">
    <property type="entry name" value="Xylose isomerase-like"/>
    <property type="match status" value="1"/>
</dbReference>
<organism evidence="2 3">
    <name type="scientific">Catenulispora subtropica</name>
    <dbReference type="NCBI Taxonomy" id="450798"/>
    <lineage>
        <taxon>Bacteria</taxon>
        <taxon>Bacillati</taxon>
        <taxon>Actinomycetota</taxon>
        <taxon>Actinomycetes</taxon>
        <taxon>Catenulisporales</taxon>
        <taxon>Catenulisporaceae</taxon>
        <taxon>Catenulispora</taxon>
    </lineage>
</organism>
<dbReference type="PANTHER" id="PTHR12110">
    <property type="entry name" value="HYDROXYPYRUVATE ISOMERASE"/>
    <property type="match status" value="1"/>
</dbReference>
<dbReference type="Gene3D" id="3.20.20.150">
    <property type="entry name" value="Divalent-metal-dependent TIM barrel enzymes"/>
    <property type="match status" value="1"/>
</dbReference>
<accession>A0ABN2QH04</accession>
<evidence type="ECO:0000259" key="1">
    <source>
        <dbReference type="Pfam" id="PF01261"/>
    </source>
</evidence>
<name>A0ABN2QH04_9ACTN</name>
<dbReference type="InterPro" id="IPR050312">
    <property type="entry name" value="IolE/XylAMocC-like"/>
</dbReference>
<keyword evidence="3" id="KW-1185">Reference proteome</keyword>
<dbReference type="InterPro" id="IPR013022">
    <property type="entry name" value="Xyl_isomerase-like_TIM-brl"/>
</dbReference>